<sequence>TEELIRKRAEHNEGEIFSLEELSLHQQNLERIEHLDRWCRDLKILYLQNNLIPRIENVAKLKKLEYLNLALNNIEKVENLEGRCESLKKLDLTVNFIGDLSSISSLVELYSLEELYLSYWEPMCRLPTLPRICHCYAPTASGNELINTVVQLNFARKETGWIRHHEIRKNFGTTSFGTNPSHYCELRKRISREKGVRSEKEKAAATERRQAHEERLAACSGDIDPVVNEFWQEKVPFTPESRIETHEYTQLQEKAKSKKTGDNKKDTSKRKPVRLFSDSGRPFNINEPKVNFSLTEQKVDNEDSFLLDVSVYRHMDTSMVDCDVQPTYVRVTMKGKILQLALPEEVKPDKSYAKRSQTTGHLVVTMPKVDQVIRSQCMAKQNKDSVHRQSAQREETSTEDAKVGSKKVASAALLELETAKPSVPAWKSIIKNPASKTNTYRSARDAQKQKQLQERPNSPDFVDCPDVPPLI</sequence>
<evidence type="ECO:0000313" key="12">
    <source>
        <dbReference type="Proteomes" id="UP000243686"/>
    </source>
</evidence>
<organism evidence="11 12">
    <name type="scientific">Opisthorchis viverrini</name>
    <name type="common">Southeast Asian liver fluke</name>
    <dbReference type="NCBI Taxonomy" id="6198"/>
    <lineage>
        <taxon>Eukaryota</taxon>
        <taxon>Metazoa</taxon>
        <taxon>Spiralia</taxon>
        <taxon>Lophotrochozoa</taxon>
        <taxon>Platyhelminthes</taxon>
        <taxon>Trematoda</taxon>
        <taxon>Digenea</taxon>
        <taxon>Opisthorchiida</taxon>
        <taxon>Opisthorchiata</taxon>
        <taxon>Opisthorchiidae</taxon>
        <taxon>Opisthorchis</taxon>
    </lineage>
</organism>
<reference evidence="11 12" key="1">
    <citation type="submission" date="2015-03" db="EMBL/GenBank/DDBJ databases">
        <title>Draft genome of the nematode, Opisthorchis viverrini.</title>
        <authorList>
            <person name="Mitreva M."/>
        </authorList>
    </citation>
    <scope>NUCLEOTIDE SEQUENCE [LARGE SCALE GENOMIC DNA]</scope>
    <source>
        <strain evidence="11">Khon Kaen</strain>
    </source>
</reference>
<dbReference type="AlphaFoldDB" id="A0A1S8X860"/>
<accession>A0A1S8X860</accession>
<evidence type="ECO:0000256" key="6">
    <source>
        <dbReference type="ARBA" id="ARBA00023069"/>
    </source>
</evidence>
<proteinExistence type="inferred from homology"/>
<evidence type="ECO:0000256" key="9">
    <source>
        <dbReference type="SAM" id="MobiDB-lite"/>
    </source>
</evidence>
<dbReference type="EMBL" id="KV891650">
    <property type="protein sequence ID" value="OON22920.1"/>
    <property type="molecule type" value="Genomic_DNA"/>
</dbReference>
<dbReference type="GO" id="GO:0005737">
    <property type="term" value="C:cytoplasm"/>
    <property type="evidence" value="ECO:0007669"/>
    <property type="project" value="UniProtKB-SubCell"/>
</dbReference>
<keyword evidence="3" id="KW-0963">Cytoplasm</keyword>
<protein>
    <submittedName>
        <fullName evidence="11">Leucine Rich repeat-containing domain protein</fullName>
    </submittedName>
</protein>
<dbReference type="GO" id="GO:0005929">
    <property type="term" value="C:cilium"/>
    <property type="evidence" value="ECO:0007669"/>
    <property type="project" value="UniProtKB-SubCell"/>
</dbReference>
<evidence type="ECO:0000256" key="8">
    <source>
        <dbReference type="ARBA" id="ARBA00049982"/>
    </source>
</evidence>
<dbReference type="SUPFAM" id="SSF52058">
    <property type="entry name" value="L domain-like"/>
    <property type="match status" value="1"/>
</dbReference>
<evidence type="ECO:0000256" key="2">
    <source>
        <dbReference type="ARBA" id="ARBA00004496"/>
    </source>
</evidence>
<keyword evidence="6" id="KW-0969">Cilium</keyword>
<comment type="subcellular location">
    <subcellularLocation>
        <location evidence="1">Cell projection</location>
        <location evidence="1">Cilium</location>
    </subcellularLocation>
    <subcellularLocation>
        <location evidence="2">Cytoplasm</location>
    </subcellularLocation>
</comment>
<dbReference type="InterPro" id="IPR056496">
    <property type="entry name" value="CS_DNAAF11_C"/>
</dbReference>
<keyword evidence="4" id="KW-0433">Leucine-rich repeat</keyword>
<evidence type="ECO:0000256" key="7">
    <source>
        <dbReference type="ARBA" id="ARBA00023273"/>
    </source>
</evidence>
<feature type="region of interest" description="Disordered" evidence="9">
    <location>
        <begin position="242"/>
        <end position="280"/>
    </location>
</feature>
<comment type="similarity">
    <text evidence="8">Belongs to the tilB family.</text>
</comment>
<evidence type="ECO:0000256" key="4">
    <source>
        <dbReference type="ARBA" id="ARBA00022614"/>
    </source>
</evidence>
<evidence type="ECO:0000256" key="5">
    <source>
        <dbReference type="ARBA" id="ARBA00022737"/>
    </source>
</evidence>
<keyword evidence="7" id="KW-0966">Cell projection</keyword>
<gene>
    <name evidence="11" type="ORF">X801_01169</name>
</gene>
<dbReference type="GO" id="GO:0036158">
    <property type="term" value="P:outer dynein arm assembly"/>
    <property type="evidence" value="ECO:0007669"/>
    <property type="project" value="TreeGrafter"/>
</dbReference>
<feature type="region of interest" description="Disordered" evidence="9">
    <location>
        <begin position="379"/>
        <end position="404"/>
    </location>
</feature>
<evidence type="ECO:0000256" key="3">
    <source>
        <dbReference type="ARBA" id="ARBA00022490"/>
    </source>
</evidence>
<feature type="compositionally biased region" description="Basic and acidic residues" evidence="9">
    <location>
        <begin position="442"/>
        <end position="453"/>
    </location>
</feature>
<feature type="compositionally biased region" description="Basic and acidic residues" evidence="9">
    <location>
        <begin position="381"/>
        <end position="403"/>
    </location>
</feature>
<feature type="non-terminal residue" evidence="11">
    <location>
        <position position="1"/>
    </location>
</feature>
<dbReference type="InterPro" id="IPR001611">
    <property type="entry name" value="Leu-rich_rpt"/>
</dbReference>
<dbReference type="PROSITE" id="PS51450">
    <property type="entry name" value="LRR"/>
    <property type="match status" value="3"/>
</dbReference>
<feature type="compositionally biased region" description="Basic and acidic residues" evidence="9">
    <location>
        <begin position="242"/>
        <end position="266"/>
    </location>
</feature>
<keyword evidence="5" id="KW-0677">Repeat</keyword>
<evidence type="ECO:0000313" key="11">
    <source>
        <dbReference type="EMBL" id="OON22920.1"/>
    </source>
</evidence>
<dbReference type="Pfam" id="PF23602">
    <property type="entry name" value="CS_DNAAF11_C"/>
    <property type="match status" value="1"/>
</dbReference>
<feature type="region of interest" description="Disordered" evidence="9">
    <location>
        <begin position="429"/>
        <end position="471"/>
    </location>
</feature>
<evidence type="ECO:0000259" key="10">
    <source>
        <dbReference type="Pfam" id="PF23602"/>
    </source>
</evidence>
<dbReference type="Proteomes" id="UP000243686">
    <property type="component" value="Unassembled WGS sequence"/>
</dbReference>
<dbReference type="PANTHER" id="PTHR18849">
    <property type="entry name" value="LEUCINE RICH REPEAT PROTEIN"/>
    <property type="match status" value="1"/>
</dbReference>
<dbReference type="SUPFAM" id="SSF49764">
    <property type="entry name" value="HSP20-like chaperones"/>
    <property type="match status" value="1"/>
</dbReference>
<dbReference type="SMART" id="SM00365">
    <property type="entry name" value="LRR_SD22"/>
    <property type="match status" value="2"/>
</dbReference>
<dbReference type="PANTHER" id="PTHR18849:SF0">
    <property type="entry name" value="CILIA- AND FLAGELLA-ASSOCIATED PROTEIN 410-RELATED"/>
    <property type="match status" value="1"/>
</dbReference>
<dbReference type="InterPro" id="IPR032675">
    <property type="entry name" value="LRR_dom_sf"/>
</dbReference>
<dbReference type="Gene3D" id="3.80.10.10">
    <property type="entry name" value="Ribonuclease Inhibitor"/>
    <property type="match status" value="1"/>
</dbReference>
<feature type="domain" description="Dynein axonemal assembly factor 11-like CS" evidence="10">
    <location>
        <begin position="243"/>
        <end position="368"/>
    </location>
</feature>
<feature type="non-terminal residue" evidence="11">
    <location>
        <position position="471"/>
    </location>
</feature>
<dbReference type="CDD" id="cd00298">
    <property type="entry name" value="ACD_sHsps_p23-like"/>
    <property type="match status" value="1"/>
</dbReference>
<name>A0A1S8X860_OPIVI</name>
<evidence type="ECO:0000256" key="1">
    <source>
        <dbReference type="ARBA" id="ARBA00004138"/>
    </source>
</evidence>
<dbReference type="InterPro" id="IPR008978">
    <property type="entry name" value="HSP20-like_chaperone"/>
</dbReference>
<keyword evidence="12" id="KW-1185">Reference proteome</keyword>